<dbReference type="SMART" id="SM00385">
    <property type="entry name" value="CYCLIN"/>
    <property type="match status" value="1"/>
</dbReference>
<comment type="subunit">
    <text evidence="1">Interacts with the CDC2 protein kinase to form a serine/threonine kinase holoenzyme complex also known as maturation promoting factor (MPF). The cyclin subunit imparts substrate specificity to the complex.</text>
</comment>
<keyword evidence="3 6" id="KW-0195">Cyclin</keyword>
<protein>
    <recommendedName>
        <fullName evidence="5">B-like cyclin</fullName>
    </recommendedName>
</protein>
<evidence type="ECO:0000259" key="7">
    <source>
        <dbReference type="SMART" id="SM00385"/>
    </source>
</evidence>
<organism evidence="8 9">
    <name type="scientific">Citrullus colocynthis</name>
    <name type="common">colocynth</name>
    <dbReference type="NCBI Taxonomy" id="252529"/>
    <lineage>
        <taxon>Eukaryota</taxon>
        <taxon>Viridiplantae</taxon>
        <taxon>Streptophyta</taxon>
        <taxon>Embryophyta</taxon>
        <taxon>Tracheophyta</taxon>
        <taxon>Spermatophyta</taxon>
        <taxon>Magnoliopsida</taxon>
        <taxon>eudicotyledons</taxon>
        <taxon>Gunneridae</taxon>
        <taxon>Pentapetalae</taxon>
        <taxon>rosids</taxon>
        <taxon>fabids</taxon>
        <taxon>Cucurbitales</taxon>
        <taxon>Cucurbitaceae</taxon>
        <taxon>Benincaseae</taxon>
        <taxon>Citrullus</taxon>
    </lineage>
</organism>
<keyword evidence="9" id="KW-1185">Reference proteome</keyword>
<comment type="similarity">
    <text evidence="6">Belongs to the cyclin family.</text>
</comment>
<dbReference type="PROSITE" id="PS00292">
    <property type="entry name" value="CYCLINS"/>
    <property type="match status" value="1"/>
</dbReference>
<dbReference type="CDD" id="cd20543">
    <property type="entry name" value="CYCLIN_AtCycD-like_rpt1"/>
    <property type="match status" value="1"/>
</dbReference>
<gene>
    <name evidence="8" type="ORF">CITCOLO1_LOCUS8976</name>
</gene>
<dbReference type="EMBL" id="OZ021737">
    <property type="protein sequence ID" value="CAK9317082.1"/>
    <property type="molecule type" value="Genomic_DNA"/>
</dbReference>
<evidence type="ECO:0000256" key="1">
    <source>
        <dbReference type="ARBA" id="ARBA00011177"/>
    </source>
</evidence>
<evidence type="ECO:0000256" key="6">
    <source>
        <dbReference type="RuleBase" id="RU000383"/>
    </source>
</evidence>
<dbReference type="InterPro" id="IPR039361">
    <property type="entry name" value="Cyclin"/>
</dbReference>
<evidence type="ECO:0000256" key="5">
    <source>
        <dbReference type="ARBA" id="ARBA00032263"/>
    </source>
</evidence>
<dbReference type="PANTHER" id="PTHR10177">
    <property type="entry name" value="CYCLINS"/>
    <property type="match status" value="1"/>
</dbReference>
<sequence>MDESGACLDEETVDEHTFIDIGNRSLAEDDYVDTLLAKETSFGFRKDKSLEFGNWVKCARLDAIAWILKTRNVFGFGCQTAYLSMIYLDRFLSRRAITNEKLWAIRLLAVACLSLAAKMEELKVPALSEFQVDDFNFESKVIQRMELLVLNTLEWKMGSTTPFSFIPYFISKLSIESPPSNKVSQIVELIWVMIRETSTENHRPSVVAAATAILAVMDDRLTRKALEVKMNSISQCRCLEVEDVVSCYNLMQELRLEKCREEAECLKSPDLSPTQMKSMDCSENSSVTSAIASKRKRLNFSNFDEKCGVAEGKRPRCLCKTLAFSWDAGDAFLGFFEKAVRKLIEVKEALRGVGEVLKRAEE</sequence>
<evidence type="ECO:0000256" key="4">
    <source>
        <dbReference type="ARBA" id="ARBA00023306"/>
    </source>
</evidence>
<dbReference type="SUPFAM" id="SSF47954">
    <property type="entry name" value="Cyclin-like"/>
    <property type="match status" value="2"/>
</dbReference>
<accession>A0ABP0YAQ8</accession>
<dbReference type="Gene3D" id="1.10.472.10">
    <property type="entry name" value="Cyclin-like"/>
    <property type="match status" value="2"/>
</dbReference>
<keyword evidence="2" id="KW-0132">Cell division</keyword>
<evidence type="ECO:0000313" key="8">
    <source>
        <dbReference type="EMBL" id="CAK9317082.1"/>
    </source>
</evidence>
<evidence type="ECO:0000313" key="9">
    <source>
        <dbReference type="Proteomes" id="UP001642487"/>
    </source>
</evidence>
<dbReference type="InterPro" id="IPR036915">
    <property type="entry name" value="Cyclin-like_sf"/>
</dbReference>
<evidence type="ECO:0000256" key="2">
    <source>
        <dbReference type="ARBA" id="ARBA00022618"/>
    </source>
</evidence>
<dbReference type="CDD" id="cd20544">
    <property type="entry name" value="CYCLIN_AtCycD-like_rpt2"/>
    <property type="match status" value="1"/>
</dbReference>
<feature type="domain" description="Cyclin-like" evidence="7">
    <location>
        <begin position="65"/>
        <end position="151"/>
    </location>
</feature>
<dbReference type="InterPro" id="IPR013763">
    <property type="entry name" value="Cyclin-like_dom"/>
</dbReference>
<dbReference type="Proteomes" id="UP001642487">
    <property type="component" value="Chromosome 3"/>
</dbReference>
<dbReference type="InterPro" id="IPR006671">
    <property type="entry name" value="Cyclin_N"/>
</dbReference>
<name>A0ABP0YAQ8_9ROSI</name>
<dbReference type="Pfam" id="PF00134">
    <property type="entry name" value="Cyclin_N"/>
    <property type="match status" value="1"/>
</dbReference>
<reference evidence="8 9" key="1">
    <citation type="submission" date="2024-03" db="EMBL/GenBank/DDBJ databases">
        <authorList>
            <person name="Gkanogiannis A."/>
            <person name="Becerra Lopez-Lavalle L."/>
        </authorList>
    </citation>
    <scope>NUCLEOTIDE SEQUENCE [LARGE SCALE GENOMIC DNA]</scope>
</reference>
<keyword evidence="4" id="KW-0131">Cell cycle</keyword>
<evidence type="ECO:0000256" key="3">
    <source>
        <dbReference type="ARBA" id="ARBA00023127"/>
    </source>
</evidence>
<proteinExistence type="inferred from homology"/>
<dbReference type="InterPro" id="IPR048258">
    <property type="entry name" value="Cyclins_cyclin-box"/>
</dbReference>